<protein>
    <submittedName>
        <fullName evidence="1">Uncharacterized protein</fullName>
    </submittedName>
</protein>
<dbReference type="EMBL" id="MLQL01000015">
    <property type="protein sequence ID" value="OQE20941.1"/>
    <property type="molecule type" value="Genomic_DNA"/>
</dbReference>
<proteinExistence type="predicted"/>
<comment type="caution">
    <text evidence="1">The sequence shown here is derived from an EMBL/GenBank/DDBJ whole genome shotgun (WGS) entry which is preliminary data.</text>
</comment>
<sequence>MLNGLRKENIRPHTVAFMEMCLLRQYIAQCLGNQESDINAKLHLNPAFVTNWRDIMANTHGATVALLTANRKESIGIIDTAVNMTFLSLRKDVFMVFLSKTRHRSS</sequence>
<accession>A0A1V6T464</accession>
<keyword evidence="2" id="KW-1185">Reference proteome</keyword>
<reference evidence="2" key="1">
    <citation type="journal article" date="2017" name="Nat. Microbiol.">
        <title>Global analysis of biosynthetic gene clusters reveals vast potential of secondary metabolite production in Penicillium species.</title>
        <authorList>
            <person name="Nielsen J.C."/>
            <person name="Grijseels S."/>
            <person name="Prigent S."/>
            <person name="Ji B."/>
            <person name="Dainat J."/>
            <person name="Nielsen K.F."/>
            <person name="Frisvad J.C."/>
            <person name="Workman M."/>
            <person name="Nielsen J."/>
        </authorList>
    </citation>
    <scope>NUCLEOTIDE SEQUENCE [LARGE SCALE GENOMIC DNA]</scope>
    <source>
        <strain evidence="2">IBT 14082</strain>
    </source>
</reference>
<gene>
    <name evidence="1" type="ORF">PENFLA_c015G03380</name>
</gene>
<dbReference type="AlphaFoldDB" id="A0A1V6T464"/>
<evidence type="ECO:0000313" key="2">
    <source>
        <dbReference type="Proteomes" id="UP000191342"/>
    </source>
</evidence>
<dbReference type="OrthoDB" id="4658148at2759"/>
<name>A0A1V6T464_9EURO</name>
<evidence type="ECO:0000313" key="1">
    <source>
        <dbReference type="EMBL" id="OQE20941.1"/>
    </source>
</evidence>
<dbReference type="Proteomes" id="UP000191342">
    <property type="component" value="Unassembled WGS sequence"/>
</dbReference>
<organism evidence="1 2">
    <name type="scientific">Penicillium flavigenum</name>
    <dbReference type="NCBI Taxonomy" id="254877"/>
    <lineage>
        <taxon>Eukaryota</taxon>
        <taxon>Fungi</taxon>
        <taxon>Dikarya</taxon>
        <taxon>Ascomycota</taxon>
        <taxon>Pezizomycotina</taxon>
        <taxon>Eurotiomycetes</taxon>
        <taxon>Eurotiomycetidae</taxon>
        <taxon>Eurotiales</taxon>
        <taxon>Aspergillaceae</taxon>
        <taxon>Penicillium</taxon>
    </lineage>
</organism>